<accession>A0AAD8DZN5</accession>
<dbReference type="InterPro" id="IPR043502">
    <property type="entry name" value="DNA/RNA_pol_sf"/>
</dbReference>
<dbReference type="Gene3D" id="3.60.10.10">
    <property type="entry name" value="Endonuclease/exonuclease/phosphatase"/>
    <property type="match status" value="1"/>
</dbReference>
<dbReference type="SUPFAM" id="SSF56219">
    <property type="entry name" value="DNase I-like"/>
    <property type="match status" value="1"/>
</dbReference>
<organism evidence="2 3">
    <name type="scientific">Mythimna separata</name>
    <name type="common">Oriental armyworm</name>
    <name type="synonym">Pseudaletia separata</name>
    <dbReference type="NCBI Taxonomy" id="271217"/>
    <lineage>
        <taxon>Eukaryota</taxon>
        <taxon>Metazoa</taxon>
        <taxon>Ecdysozoa</taxon>
        <taxon>Arthropoda</taxon>
        <taxon>Hexapoda</taxon>
        <taxon>Insecta</taxon>
        <taxon>Pterygota</taxon>
        <taxon>Neoptera</taxon>
        <taxon>Endopterygota</taxon>
        <taxon>Lepidoptera</taxon>
        <taxon>Glossata</taxon>
        <taxon>Ditrysia</taxon>
        <taxon>Noctuoidea</taxon>
        <taxon>Noctuidae</taxon>
        <taxon>Noctuinae</taxon>
        <taxon>Hadenini</taxon>
        <taxon>Mythimna</taxon>
    </lineage>
</organism>
<dbReference type="InterPro" id="IPR000477">
    <property type="entry name" value="RT_dom"/>
</dbReference>
<reference evidence="2" key="1">
    <citation type="submission" date="2023-03" db="EMBL/GenBank/DDBJ databases">
        <title>Chromosome-level genomes of two armyworms, Mythimna separata and Mythimna loreyi, provide insights into the biosynthesis and reception of sex pheromones.</title>
        <authorList>
            <person name="Zhao H."/>
        </authorList>
    </citation>
    <scope>NUCLEOTIDE SEQUENCE</scope>
    <source>
        <strain evidence="2">BeijingLab</strain>
        <tissue evidence="2">Pupa</tissue>
    </source>
</reference>
<dbReference type="Proteomes" id="UP001231518">
    <property type="component" value="Chromosome 2"/>
</dbReference>
<evidence type="ECO:0000313" key="2">
    <source>
        <dbReference type="EMBL" id="KAJ8735417.1"/>
    </source>
</evidence>
<dbReference type="PANTHER" id="PTHR33332">
    <property type="entry name" value="REVERSE TRANSCRIPTASE DOMAIN-CONTAINING PROTEIN"/>
    <property type="match status" value="1"/>
</dbReference>
<evidence type="ECO:0000259" key="1">
    <source>
        <dbReference type="PROSITE" id="PS50878"/>
    </source>
</evidence>
<dbReference type="SUPFAM" id="SSF56672">
    <property type="entry name" value="DNA/RNA polymerases"/>
    <property type="match status" value="1"/>
</dbReference>
<dbReference type="GO" id="GO:0071897">
    <property type="term" value="P:DNA biosynthetic process"/>
    <property type="evidence" value="ECO:0007669"/>
    <property type="project" value="UniProtKB-ARBA"/>
</dbReference>
<dbReference type="Pfam" id="PF00078">
    <property type="entry name" value="RVT_1"/>
    <property type="match status" value="1"/>
</dbReference>
<protein>
    <recommendedName>
        <fullName evidence="1">Reverse transcriptase domain-containing protein</fullName>
    </recommendedName>
</protein>
<sequence>MANHVMNTLELELDAYHVSKSYKIPVSECSSKIQAQSTQKHLTILHLNIRSLNKNFDNFLAFLHLIKIDCDIVVLTECWLRTAVIPSLNGYNVHSTKNTKNQNDGIVMYTKSSLHCTVLEPEIVDSNCLLCKVDNSVAVVALYRSPSYNYIDNFLNSLDTLLLPLAKFHHVALVGDINIDIKLNNKDRHSHEYLTFAASHGLLPAHRYPTRVNNCLDHVLLKTKQPGTTIVIDSPITDHLPVLLSINLNKPKLKPSHTTKIVDISSIQKDIESTDFSEILLANDANIAADTLTSLLSHIIGKHTRVSKIQKKNRNIKPWITPGLLRCIRNRDKMHLSLRSQPENAILKVTYSRYRNFCNLLLRKLKILYEKSEFKKRKNNSKATWDLIKSITYTKSVLSPPNELLHIDTDEIKSVNGVNSYFVSLGKNLATKVQQQNPNITTNSGLDRISNSMCVLEADDSEVERIISNLKSGSTAGVDGISGNILKLTRQVLVPYITHICNLAISTGVFPDAFKTALVHPIHKGGDRGSVSNYRPISILPTISKILEKILNSRLLSYLQANNLLSANQYGFRAGIATEDAVLAFAEKVTKLMDSKRRCVGIFLDISKAFDTVSVPILLSKLERMGIRGIALDILSSYLENRHQHVKIGEVMSDKARIEYGVPQGSILGPTLFLIYINDLCSLSLTNCSMFTYADDTALLIHGKDWSETGKYAQIALDAVMDWLTRNLLTLNAEKTKLVEFSISNQSQPSTSLFIQAHTSHGRQMHSSCTCPPLTITSNIKYLGILIDNHLNWYSHIDNLIARTRKLLSIFKKLRCSADTDTLKLVYFSLCQSLLLYCLPAWGGACKSHFLKLERAQRAVLKVMLCKSFRYPTMELYRDSKVLSVRGLYVLQCVLRRHRLPFQISTKRRADIVIPPVRHKTAFAKRQFTYLSYSLYNQINKLLQVHKLNYHQCKDMVKVWLMKQSYDETEKLLLTQS</sequence>
<proteinExistence type="predicted"/>
<keyword evidence="3" id="KW-1185">Reference proteome</keyword>
<dbReference type="CDD" id="cd01650">
    <property type="entry name" value="RT_nLTR_like"/>
    <property type="match status" value="1"/>
</dbReference>
<dbReference type="AlphaFoldDB" id="A0AAD8DZN5"/>
<dbReference type="InterPro" id="IPR036691">
    <property type="entry name" value="Endo/exonu/phosph_ase_sf"/>
</dbReference>
<dbReference type="EMBL" id="JARGEI010000002">
    <property type="protein sequence ID" value="KAJ8735417.1"/>
    <property type="molecule type" value="Genomic_DNA"/>
</dbReference>
<dbReference type="PROSITE" id="PS50878">
    <property type="entry name" value="RT_POL"/>
    <property type="match status" value="1"/>
</dbReference>
<gene>
    <name evidence="2" type="ORF">PYW07_007037</name>
</gene>
<evidence type="ECO:0000313" key="3">
    <source>
        <dbReference type="Proteomes" id="UP001231518"/>
    </source>
</evidence>
<feature type="domain" description="Reverse transcriptase" evidence="1">
    <location>
        <begin position="503"/>
        <end position="787"/>
    </location>
</feature>
<name>A0AAD8DZN5_MYTSE</name>
<comment type="caution">
    <text evidence="2">The sequence shown here is derived from an EMBL/GenBank/DDBJ whole genome shotgun (WGS) entry which is preliminary data.</text>
</comment>